<feature type="compositionally biased region" description="Low complexity" evidence="4">
    <location>
        <begin position="234"/>
        <end position="247"/>
    </location>
</feature>
<evidence type="ECO:0000313" key="6">
    <source>
        <dbReference type="EMBL" id="SKA97735.1"/>
    </source>
</evidence>
<dbReference type="PANTHER" id="PTHR43158:SF2">
    <property type="entry name" value="SKFA PEPTIDE EXPORT ATP-BINDING PROTEIN SKFE"/>
    <property type="match status" value="1"/>
</dbReference>
<dbReference type="GO" id="GO:0016020">
    <property type="term" value="C:membrane"/>
    <property type="evidence" value="ECO:0007669"/>
    <property type="project" value="InterPro"/>
</dbReference>
<evidence type="ECO:0000256" key="3">
    <source>
        <dbReference type="ARBA" id="ARBA00022840"/>
    </source>
</evidence>
<feature type="domain" description="ABC transporter" evidence="5">
    <location>
        <begin position="23"/>
        <end position="247"/>
    </location>
</feature>
<name>A0A1T4Y8X9_9MICO</name>
<reference evidence="7" key="1">
    <citation type="submission" date="2017-02" db="EMBL/GenBank/DDBJ databases">
        <authorList>
            <person name="Varghese N."/>
            <person name="Submissions S."/>
        </authorList>
    </citation>
    <scope>NUCLEOTIDE SEQUENCE [LARGE SCALE GENOMIC DNA]</scope>
    <source>
        <strain evidence="7">VKM Ac-2052</strain>
    </source>
</reference>
<dbReference type="AlphaFoldDB" id="A0A1T4Y8X9"/>
<dbReference type="InterPro" id="IPR003439">
    <property type="entry name" value="ABC_transporter-like_ATP-bd"/>
</dbReference>
<evidence type="ECO:0000256" key="1">
    <source>
        <dbReference type="ARBA" id="ARBA00022448"/>
    </source>
</evidence>
<dbReference type="CDD" id="cd03225">
    <property type="entry name" value="ABC_cobalt_CbiO_domain1"/>
    <property type="match status" value="1"/>
</dbReference>
<evidence type="ECO:0000256" key="4">
    <source>
        <dbReference type="SAM" id="MobiDB-lite"/>
    </source>
</evidence>
<evidence type="ECO:0000256" key="2">
    <source>
        <dbReference type="ARBA" id="ARBA00022741"/>
    </source>
</evidence>
<keyword evidence="1" id="KW-0813">Transport</keyword>
<dbReference type="EMBL" id="FUYG01000006">
    <property type="protein sequence ID" value="SKA97735.1"/>
    <property type="molecule type" value="Genomic_DNA"/>
</dbReference>
<dbReference type="InterPro" id="IPR017871">
    <property type="entry name" value="ABC_transporter-like_CS"/>
</dbReference>
<dbReference type="SUPFAM" id="SSF52540">
    <property type="entry name" value="P-loop containing nucleoside triphosphate hydrolases"/>
    <property type="match status" value="1"/>
</dbReference>
<protein>
    <submittedName>
        <fullName evidence="6">ABC transporter</fullName>
    </submittedName>
</protein>
<dbReference type="Gene3D" id="3.40.50.300">
    <property type="entry name" value="P-loop containing nucleotide triphosphate hydrolases"/>
    <property type="match status" value="1"/>
</dbReference>
<dbReference type="GO" id="GO:0022857">
    <property type="term" value="F:transmembrane transporter activity"/>
    <property type="evidence" value="ECO:0007669"/>
    <property type="project" value="UniProtKB-ARBA"/>
</dbReference>
<gene>
    <name evidence="6" type="ORF">SAMN06295879_2436</name>
</gene>
<feature type="region of interest" description="Disordered" evidence="4">
    <location>
        <begin position="226"/>
        <end position="247"/>
    </location>
</feature>
<accession>A0A1T4Y8X9</accession>
<dbReference type="GO" id="GO:0005524">
    <property type="term" value="F:ATP binding"/>
    <property type="evidence" value="ECO:0007669"/>
    <property type="project" value="UniProtKB-KW"/>
</dbReference>
<evidence type="ECO:0000259" key="5">
    <source>
        <dbReference type="PROSITE" id="PS50893"/>
    </source>
</evidence>
<dbReference type="Proteomes" id="UP000189735">
    <property type="component" value="Unassembled WGS sequence"/>
</dbReference>
<dbReference type="InterPro" id="IPR027417">
    <property type="entry name" value="P-loop_NTPase"/>
</dbReference>
<dbReference type="PANTHER" id="PTHR43158">
    <property type="entry name" value="SKFA PEPTIDE EXPORT ATP-BINDING PROTEIN SKFE"/>
    <property type="match status" value="1"/>
</dbReference>
<dbReference type="SMART" id="SM00382">
    <property type="entry name" value="AAA"/>
    <property type="match status" value="1"/>
</dbReference>
<dbReference type="PROSITE" id="PS00211">
    <property type="entry name" value="ABC_TRANSPORTER_1"/>
    <property type="match status" value="1"/>
</dbReference>
<dbReference type="PROSITE" id="PS50893">
    <property type="entry name" value="ABC_TRANSPORTER_2"/>
    <property type="match status" value="1"/>
</dbReference>
<keyword evidence="3" id="KW-0067">ATP-binding</keyword>
<dbReference type="Pfam" id="PF00005">
    <property type="entry name" value="ABC_tran"/>
    <property type="match status" value="1"/>
</dbReference>
<keyword evidence="2" id="KW-0547">Nucleotide-binding</keyword>
<dbReference type="InterPro" id="IPR003593">
    <property type="entry name" value="AAA+_ATPase"/>
</dbReference>
<evidence type="ECO:0000313" key="7">
    <source>
        <dbReference type="Proteomes" id="UP000189735"/>
    </source>
</evidence>
<dbReference type="InterPro" id="IPR015856">
    <property type="entry name" value="ABC_transpr_CbiO/EcfA_su"/>
</dbReference>
<dbReference type="GO" id="GO:0016887">
    <property type="term" value="F:ATP hydrolysis activity"/>
    <property type="evidence" value="ECO:0007669"/>
    <property type="project" value="InterPro"/>
</dbReference>
<organism evidence="6 7">
    <name type="scientific">Agreia bicolorata</name>
    <dbReference type="NCBI Taxonomy" id="110935"/>
    <lineage>
        <taxon>Bacteria</taxon>
        <taxon>Bacillati</taxon>
        <taxon>Actinomycetota</taxon>
        <taxon>Actinomycetes</taxon>
        <taxon>Micrococcales</taxon>
        <taxon>Microbacteriaceae</taxon>
        <taxon>Agreia</taxon>
    </lineage>
</organism>
<sequence length="247" mass="26482">MRRLPLFHEKERCAILKSVTSAVEVEECALSIDQVALLEPVSFSLAAGESLAVTGSNGSGKTTLLRILAGLARPTSGEARIHGAPIDERSPAFRRAVSGSIGRPPVARDLTLEEHLALVAASWGSSVDEARERAAAELERWQLGALRRRFPHELSSGQSQLFALALAVVRPYEVLVLDEPEQRLDPDRLGIVIEVLRQEITAGRTVVFATHSVVLREAVASRSIRLGGDEGDAGSDSSGFDPSGFDA</sequence>
<proteinExistence type="predicted"/>